<evidence type="ECO:0000256" key="2">
    <source>
        <dbReference type="ARBA" id="ARBA00022803"/>
    </source>
</evidence>
<dbReference type="Proteomes" id="UP000244064">
    <property type="component" value="Unassembled WGS sequence"/>
</dbReference>
<dbReference type="PROSITE" id="PS50005">
    <property type="entry name" value="TPR"/>
    <property type="match status" value="1"/>
</dbReference>
<comment type="caution">
    <text evidence="5">The sequence shown here is derived from an EMBL/GenBank/DDBJ whole genome shotgun (WGS) entry which is preliminary data.</text>
</comment>
<dbReference type="AlphaFoldDB" id="A0A2T5P9F8"/>
<keyword evidence="4" id="KW-0732">Signal</keyword>
<evidence type="ECO:0000256" key="4">
    <source>
        <dbReference type="SAM" id="SignalP"/>
    </source>
</evidence>
<feature type="signal peptide" evidence="4">
    <location>
        <begin position="1"/>
        <end position="36"/>
    </location>
</feature>
<keyword evidence="1" id="KW-0677">Repeat</keyword>
<name>A0A2T5P9F8_9PSED</name>
<organism evidence="5 6">
    <name type="scientific">Pseudomonas mangrovi</name>
    <dbReference type="NCBI Taxonomy" id="2161748"/>
    <lineage>
        <taxon>Bacteria</taxon>
        <taxon>Pseudomonadati</taxon>
        <taxon>Pseudomonadota</taxon>
        <taxon>Gammaproteobacteria</taxon>
        <taxon>Pseudomonadales</taxon>
        <taxon>Pseudomonadaceae</taxon>
        <taxon>Pseudomonas</taxon>
    </lineage>
</organism>
<evidence type="ECO:0000256" key="1">
    <source>
        <dbReference type="ARBA" id="ARBA00022737"/>
    </source>
</evidence>
<evidence type="ECO:0000256" key="3">
    <source>
        <dbReference type="PROSITE-ProRule" id="PRU00339"/>
    </source>
</evidence>
<dbReference type="InterPro" id="IPR013105">
    <property type="entry name" value="TPR_2"/>
</dbReference>
<dbReference type="SUPFAM" id="SSF48452">
    <property type="entry name" value="TPR-like"/>
    <property type="match status" value="1"/>
</dbReference>
<feature type="chain" id="PRO_5015648157" evidence="4">
    <location>
        <begin position="37"/>
        <end position="295"/>
    </location>
</feature>
<proteinExistence type="predicted"/>
<evidence type="ECO:0000313" key="6">
    <source>
        <dbReference type="Proteomes" id="UP000244064"/>
    </source>
</evidence>
<sequence length="295" mass="32759">MGQPACRAFPLLNTRMLLMKKMLPLLALLLCGPALALSDGEVEAHYQSCVARMDAAPAEAISCFESLHQLDQPSVNSLYYLGKLYLRTQQPGPAVVAFEQALALDPTDRWALQALLDALDADGQQERSLKAAQRAQQAFAEHAGFAAYLVQRYQGLDQLQQAHSMREHLLALVAAGKTDGLVSENLYLRQRVAVGEVDVHGLEYFKPAAGKPRYVFIAQFPDGSERRYQTTYRAGMEDAVRKAHGADALPYFFDAFDKRRQYLVSFLAREPVFEELRDLVLSDLRGGKVGAGFSY</sequence>
<dbReference type="InterPro" id="IPR019734">
    <property type="entry name" value="TPR_rpt"/>
</dbReference>
<dbReference type="Gene3D" id="1.25.40.10">
    <property type="entry name" value="Tetratricopeptide repeat domain"/>
    <property type="match status" value="1"/>
</dbReference>
<dbReference type="InterPro" id="IPR011990">
    <property type="entry name" value="TPR-like_helical_dom_sf"/>
</dbReference>
<reference evidence="5 6" key="1">
    <citation type="submission" date="2018-04" db="EMBL/GenBank/DDBJ databases">
        <title>Pseudomonas sp. nov., isolated from mangrove soil.</title>
        <authorList>
            <person name="Chen C."/>
        </authorList>
    </citation>
    <scope>NUCLEOTIDE SEQUENCE [LARGE SCALE GENOMIC DNA]</scope>
    <source>
        <strain evidence="5 6">TC-11</strain>
    </source>
</reference>
<dbReference type="EMBL" id="QASN01000017">
    <property type="protein sequence ID" value="PTU74384.1"/>
    <property type="molecule type" value="Genomic_DNA"/>
</dbReference>
<dbReference type="SMART" id="SM00028">
    <property type="entry name" value="TPR"/>
    <property type="match status" value="1"/>
</dbReference>
<protein>
    <submittedName>
        <fullName evidence="5">Uncharacterized protein</fullName>
    </submittedName>
</protein>
<feature type="repeat" description="TPR" evidence="3">
    <location>
        <begin position="75"/>
        <end position="108"/>
    </location>
</feature>
<gene>
    <name evidence="5" type="ORF">DBO85_09825</name>
</gene>
<dbReference type="Pfam" id="PF07719">
    <property type="entry name" value="TPR_2"/>
    <property type="match status" value="1"/>
</dbReference>
<keyword evidence="6" id="KW-1185">Reference proteome</keyword>
<accession>A0A2T5P9F8</accession>
<keyword evidence="2 3" id="KW-0802">TPR repeat</keyword>
<evidence type="ECO:0000313" key="5">
    <source>
        <dbReference type="EMBL" id="PTU74384.1"/>
    </source>
</evidence>